<accession>A0A6J5QF06</accession>
<feature type="region of interest" description="Disordered" evidence="1">
    <location>
        <begin position="118"/>
        <end position="151"/>
    </location>
</feature>
<dbReference type="EMBL" id="LR796868">
    <property type="protein sequence ID" value="CAB4171677.1"/>
    <property type="molecule type" value="Genomic_DNA"/>
</dbReference>
<dbReference type="EMBL" id="LR796958">
    <property type="protein sequence ID" value="CAB4178254.1"/>
    <property type="molecule type" value="Genomic_DNA"/>
</dbReference>
<name>A0A6J5QF06_9CAUD</name>
<evidence type="ECO:0000313" key="4">
    <source>
        <dbReference type="EMBL" id="CAB4187548.1"/>
    </source>
</evidence>
<gene>
    <name evidence="3" type="ORF">UFOVP1007_43</name>
    <name evidence="4" type="ORF">UFOVP1159_43</name>
    <name evidence="2" type="ORF">UFOVP927_20</name>
</gene>
<evidence type="ECO:0000256" key="1">
    <source>
        <dbReference type="SAM" id="MobiDB-lite"/>
    </source>
</evidence>
<proteinExistence type="predicted"/>
<evidence type="ECO:0000313" key="3">
    <source>
        <dbReference type="EMBL" id="CAB4178254.1"/>
    </source>
</evidence>
<organism evidence="3">
    <name type="scientific">uncultured Caudovirales phage</name>
    <dbReference type="NCBI Taxonomy" id="2100421"/>
    <lineage>
        <taxon>Viruses</taxon>
        <taxon>Duplodnaviria</taxon>
        <taxon>Heunggongvirae</taxon>
        <taxon>Uroviricota</taxon>
        <taxon>Caudoviricetes</taxon>
        <taxon>Peduoviridae</taxon>
        <taxon>Maltschvirus</taxon>
        <taxon>Maltschvirus maltsch</taxon>
    </lineage>
</organism>
<reference evidence="3" key="1">
    <citation type="submission" date="2020-05" db="EMBL/GenBank/DDBJ databases">
        <authorList>
            <person name="Chiriac C."/>
            <person name="Salcher M."/>
            <person name="Ghai R."/>
            <person name="Kavagutti S V."/>
        </authorList>
    </citation>
    <scope>NUCLEOTIDE SEQUENCE</scope>
</reference>
<protein>
    <submittedName>
        <fullName evidence="3">Uncharacterized protein</fullName>
    </submittedName>
</protein>
<dbReference type="EMBL" id="LR797108">
    <property type="protein sequence ID" value="CAB4187548.1"/>
    <property type="molecule type" value="Genomic_DNA"/>
</dbReference>
<sequence>MSTIKEIKGWPIGTIIPNLSATAKVVFQRKTGEGQYGPWSVQGVVLADETGDEIQASCWGFEDLSYIKGQAVAVASTGKNHKTGKTQGVELVEGKGKDGAPRLELKVGHKTGGFIGGDAPNPAHMAGSTPPEAPQTAIPATPSHSATPSRGIEGVTVGMAVNCAVRLAAANAVNTDDLDAYIYARASALIKTAQRLQSGDLAP</sequence>
<evidence type="ECO:0000313" key="2">
    <source>
        <dbReference type="EMBL" id="CAB4171677.1"/>
    </source>
</evidence>